<dbReference type="EMBL" id="CAEZSM010000115">
    <property type="protein sequence ID" value="CAB4547332.1"/>
    <property type="molecule type" value="Genomic_DNA"/>
</dbReference>
<feature type="domain" description="Beta-galactosidase trimerisation" evidence="9">
    <location>
        <begin position="412"/>
        <end position="616"/>
    </location>
</feature>
<dbReference type="GO" id="GO:0005975">
    <property type="term" value="P:carbohydrate metabolic process"/>
    <property type="evidence" value="ECO:0007669"/>
    <property type="project" value="InterPro"/>
</dbReference>
<keyword evidence="5" id="KW-0378">Hydrolase</keyword>
<dbReference type="Pfam" id="PF02449">
    <property type="entry name" value="Glyco_hydro_42"/>
    <property type="match status" value="1"/>
</dbReference>
<dbReference type="Gene3D" id="3.40.50.880">
    <property type="match status" value="1"/>
</dbReference>
<evidence type="ECO:0000256" key="1">
    <source>
        <dbReference type="ARBA" id="ARBA00001412"/>
    </source>
</evidence>
<dbReference type="GO" id="GO:0009341">
    <property type="term" value="C:beta-galactosidase complex"/>
    <property type="evidence" value="ECO:0007669"/>
    <property type="project" value="InterPro"/>
</dbReference>
<evidence type="ECO:0000256" key="6">
    <source>
        <dbReference type="ARBA" id="ARBA00022833"/>
    </source>
</evidence>
<evidence type="ECO:0000256" key="3">
    <source>
        <dbReference type="ARBA" id="ARBA00012756"/>
    </source>
</evidence>
<dbReference type="InterPro" id="IPR029062">
    <property type="entry name" value="Class_I_gatase-like"/>
</dbReference>
<evidence type="ECO:0000256" key="5">
    <source>
        <dbReference type="ARBA" id="ARBA00022801"/>
    </source>
</evidence>
<dbReference type="CDD" id="cd03143">
    <property type="entry name" value="A4_beta-galactosidase_middle_domain"/>
    <property type="match status" value="1"/>
</dbReference>
<comment type="catalytic activity">
    <reaction evidence="1">
        <text>Hydrolysis of terminal non-reducing beta-D-galactose residues in beta-D-galactosides.</text>
        <dbReference type="EC" id="3.2.1.23"/>
    </reaction>
</comment>
<protein>
    <recommendedName>
        <fullName evidence="3">beta-galactosidase</fullName>
        <ecNumber evidence="3">3.2.1.23</ecNumber>
    </recommendedName>
</protein>
<keyword evidence="4" id="KW-0479">Metal-binding</keyword>
<dbReference type="PANTHER" id="PTHR36447:SF2">
    <property type="entry name" value="BETA-GALACTOSIDASE YESZ"/>
    <property type="match status" value="1"/>
</dbReference>
<name>A0A6J6C7Q4_9ZZZZ</name>
<keyword evidence="6" id="KW-0862">Zinc</keyword>
<reference evidence="10" key="1">
    <citation type="submission" date="2020-05" db="EMBL/GenBank/DDBJ databases">
        <authorList>
            <person name="Chiriac C."/>
            <person name="Salcher M."/>
            <person name="Ghai R."/>
            <person name="Kavagutti S V."/>
        </authorList>
    </citation>
    <scope>NUCLEOTIDE SEQUENCE</scope>
</reference>
<dbReference type="InterPro" id="IPR017853">
    <property type="entry name" value="GH"/>
</dbReference>
<dbReference type="Gene3D" id="3.20.20.80">
    <property type="entry name" value="Glycosidases"/>
    <property type="match status" value="1"/>
</dbReference>
<dbReference type="SUPFAM" id="SSF51445">
    <property type="entry name" value="(Trans)glycosidases"/>
    <property type="match status" value="1"/>
</dbReference>
<dbReference type="Pfam" id="PF08532">
    <property type="entry name" value="Glyco_hydro_42M"/>
    <property type="match status" value="1"/>
</dbReference>
<dbReference type="GO" id="GO:0046872">
    <property type="term" value="F:metal ion binding"/>
    <property type="evidence" value="ECO:0007669"/>
    <property type="project" value="UniProtKB-KW"/>
</dbReference>
<dbReference type="InterPro" id="IPR003476">
    <property type="entry name" value="Glyco_hydro_42"/>
</dbReference>
<dbReference type="AlphaFoldDB" id="A0A6J6C7Q4"/>
<accession>A0A6J6C7Q4</accession>
<evidence type="ECO:0000256" key="2">
    <source>
        <dbReference type="ARBA" id="ARBA00005940"/>
    </source>
</evidence>
<evidence type="ECO:0000259" key="8">
    <source>
        <dbReference type="Pfam" id="PF02449"/>
    </source>
</evidence>
<feature type="domain" description="Glycoside hydrolase family 42 N-terminal" evidence="8">
    <location>
        <begin position="14"/>
        <end position="399"/>
    </location>
</feature>
<organism evidence="10">
    <name type="scientific">freshwater metagenome</name>
    <dbReference type="NCBI Taxonomy" id="449393"/>
    <lineage>
        <taxon>unclassified sequences</taxon>
        <taxon>metagenomes</taxon>
        <taxon>ecological metagenomes</taxon>
    </lineage>
</organism>
<comment type="similarity">
    <text evidence="2">Belongs to the glycosyl hydrolase 42 family.</text>
</comment>
<evidence type="ECO:0000256" key="4">
    <source>
        <dbReference type="ARBA" id="ARBA00022723"/>
    </source>
</evidence>
<keyword evidence="7" id="KW-0326">Glycosidase</keyword>
<dbReference type="EC" id="3.2.1.23" evidence="3"/>
<evidence type="ECO:0000256" key="7">
    <source>
        <dbReference type="ARBA" id="ARBA00023295"/>
    </source>
</evidence>
<proteinExistence type="inferred from homology"/>
<sequence length="698" mass="79082">MKTFTPSKFLYGACYYHEYNQVPRLDKDFELMEEGGLSVLRVGESVWSLWEPSDGVFNLEWLQPILDKAEKQGISIIIGTPTYAIPPWLASKHPELIAQRKAGQPIAYGHRQNVDYSNPLFLTYAERVIRKIVERYKDHPSIIGWQVDNEPGLELFHNPHAFAEFKEYVKAKYKTIENLNHEWGLVYWSHQISNWEDIWLPEGNTDPTYDLDWRTFQSQLTTKYIGWQADIVREIVPAKHFVTTCIDLGRVGSDDNEISKKLDLTSVNVYYSPQDGLMHPQPEKIQGGTPWTARHSGPGLVYLLANMARGLKQENFLVTETNATMLGHPPNSGMFPPYPGQLEQVAVALISRGAEMVEYWHWHTIPFGHESYWGGILGHNLQPGRTYESFKEISATLSKLGPRALGLIPVSEVAMLISAQSRWAMEFQPALRTEASGAPLGDKESYRKFLNTFSDLFYTSDLHVQFFAEDQLPSDPAELVRTHPVFCIPGYYIANEDVLKYAVEYARAGGHLIVTPRTGYANPKGTINTDVMPGVMREALGVHYNEFSHLTMPLGVKGFKENNAGATHWVDGLIIDDATVLATYDHPFFKDFPAVTTKEFGKGRATYIGTLPNYELSKGISHWVRSLITKRELPQSDSQSVRTNSAITKDGKTLHFIFNWGWDKARVKLPFAATSLRNDSKVKSLELGAWSFEVIEQE</sequence>
<gene>
    <name evidence="10" type="ORF">UFOPK1438_00838</name>
</gene>
<evidence type="ECO:0000259" key="9">
    <source>
        <dbReference type="Pfam" id="PF08532"/>
    </source>
</evidence>
<dbReference type="PANTHER" id="PTHR36447">
    <property type="entry name" value="BETA-GALACTOSIDASE GANA"/>
    <property type="match status" value="1"/>
</dbReference>
<dbReference type="InterPro" id="IPR013529">
    <property type="entry name" value="Glyco_hydro_42_N"/>
</dbReference>
<dbReference type="InterPro" id="IPR013738">
    <property type="entry name" value="Beta_galactosidase_Trimer"/>
</dbReference>
<dbReference type="GO" id="GO:0004565">
    <property type="term" value="F:beta-galactosidase activity"/>
    <property type="evidence" value="ECO:0007669"/>
    <property type="project" value="UniProtKB-EC"/>
</dbReference>
<dbReference type="SUPFAM" id="SSF52317">
    <property type="entry name" value="Class I glutamine amidotransferase-like"/>
    <property type="match status" value="1"/>
</dbReference>
<evidence type="ECO:0000313" key="10">
    <source>
        <dbReference type="EMBL" id="CAB4547332.1"/>
    </source>
</evidence>